<keyword evidence="3" id="KW-1185">Reference proteome</keyword>
<evidence type="ECO:0000256" key="1">
    <source>
        <dbReference type="SAM" id="SignalP"/>
    </source>
</evidence>
<feature type="signal peptide" evidence="1">
    <location>
        <begin position="1"/>
        <end position="18"/>
    </location>
</feature>
<evidence type="ECO:0000313" key="3">
    <source>
        <dbReference type="Proteomes" id="UP000822688"/>
    </source>
</evidence>
<organism evidence="2 3">
    <name type="scientific">Ceratodon purpureus</name>
    <name type="common">Fire moss</name>
    <name type="synonym">Dicranum purpureum</name>
    <dbReference type="NCBI Taxonomy" id="3225"/>
    <lineage>
        <taxon>Eukaryota</taxon>
        <taxon>Viridiplantae</taxon>
        <taxon>Streptophyta</taxon>
        <taxon>Embryophyta</taxon>
        <taxon>Bryophyta</taxon>
        <taxon>Bryophytina</taxon>
        <taxon>Bryopsida</taxon>
        <taxon>Dicranidae</taxon>
        <taxon>Pseudoditrichales</taxon>
        <taxon>Ditrichaceae</taxon>
        <taxon>Ceratodon</taxon>
    </lineage>
</organism>
<proteinExistence type="predicted"/>
<dbReference type="Proteomes" id="UP000822688">
    <property type="component" value="Chromosome 5"/>
</dbReference>
<keyword evidence="1" id="KW-0732">Signal</keyword>
<evidence type="ECO:0000313" key="2">
    <source>
        <dbReference type="EMBL" id="KAG0575491.1"/>
    </source>
</evidence>
<comment type="caution">
    <text evidence="2">The sequence shown here is derived from an EMBL/GenBank/DDBJ whole genome shotgun (WGS) entry which is preliminary data.</text>
</comment>
<protein>
    <submittedName>
        <fullName evidence="2">Uncharacterized protein</fullName>
    </submittedName>
</protein>
<sequence length="51" mass="6186">MWFSLRLIELFFLPTSESDCSSIEMFTWSFRNARMVFQLLMTFRICGFFSD</sequence>
<dbReference type="EMBL" id="CM026425">
    <property type="protein sequence ID" value="KAG0575491.1"/>
    <property type="molecule type" value="Genomic_DNA"/>
</dbReference>
<name>A0A8T0HXU4_CERPU</name>
<dbReference type="AlphaFoldDB" id="A0A8T0HXU4"/>
<reference evidence="2" key="1">
    <citation type="submission" date="2020-06" db="EMBL/GenBank/DDBJ databases">
        <title>WGS assembly of Ceratodon purpureus strain R40.</title>
        <authorList>
            <person name="Carey S.B."/>
            <person name="Jenkins J."/>
            <person name="Shu S."/>
            <person name="Lovell J.T."/>
            <person name="Sreedasyam A."/>
            <person name="Maumus F."/>
            <person name="Tiley G.P."/>
            <person name="Fernandez-Pozo N."/>
            <person name="Barry K."/>
            <person name="Chen C."/>
            <person name="Wang M."/>
            <person name="Lipzen A."/>
            <person name="Daum C."/>
            <person name="Saski C.A."/>
            <person name="Payton A.C."/>
            <person name="Mcbreen J.C."/>
            <person name="Conrad R.E."/>
            <person name="Kollar L.M."/>
            <person name="Olsson S."/>
            <person name="Huttunen S."/>
            <person name="Landis J.B."/>
            <person name="Wickett N.J."/>
            <person name="Johnson M.G."/>
            <person name="Rensing S.A."/>
            <person name="Grimwood J."/>
            <person name="Schmutz J."/>
            <person name="Mcdaniel S.F."/>
        </authorList>
    </citation>
    <scope>NUCLEOTIDE SEQUENCE</scope>
    <source>
        <strain evidence="2">R40</strain>
    </source>
</reference>
<feature type="chain" id="PRO_5035914258" evidence="1">
    <location>
        <begin position="19"/>
        <end position="51"/>
    </location>
</feature>
<gene>
    <name evidence="2" type="ORF">KC19_5G007500</name>
</gene>
<accession>A0A8T0HXU4</accession>